<dbReference type="STRING" id="57577.A0A2K3MBC2"/>
<organism evidence="2 3">
    <name type="scientific">Trifolium pratense</name>
    <name type="common">Red clover</name>
    <dbReference type="NCBI Taxonomy" id="57577"/>
    <lineage>
        <taxon>Eukaryota</taxon>
        <taxon>Viridiplantae</taxon>
        <taxon>Streptophyta</taxon>
        <taxon>Embryophyta</taxon>
        <taxon>Tracheophyta</taxon>
        <taxon>Spermatophyta</taxon>
        <taxon>Magnoliopsida</taxon>
        <taxon>eudicotyledons</taxon>
        <taxon>Gunneridae</taxon>
        <taxon>Pentapetalae</taxon>
        <taxon>rosids</taxon>
        <taxon>fabids</taxon>
        <taxon>Fabales</taxon>
        <taxon>Fabaceae</taxon>
        <taxon>Papilionoideae</taxon>
        <taxon>50 kb inversion clade</taxon>
        <taxon>NPAAA clade</taxon>
        <taxon>Hologalegina</taxon>
        <taxon>IRL clade</taxon>
        <taxon>Trifolieae</taxon>
        <taxon>Trifolium</taxon>
    </lineage>
</organism>
<dbReference type="Proteomes" id="UP000236291">
    <property type="component" value="Unassembled WGS sequence"/>
</dbReference>
<name>A0A2K3MBC2_TRIPR</name>
<keyword evidence="1" id="KW-0732">Signal</keyword>
<reference evidence="2 3" key="1">
    <citation type="journal article" date="2014" name="Am. J. Bot.">
        <title>Genome assembly and annotation for red clover (Trifolium pratense; Fabaceae).</title>
        <authorList>
            <person name="Istvanek J."/>
            <person name="Jaros M."/>
            <person name="Krenek A."/>
            <person name="Repkova J."/>
        </authorList>
    </citation>
    <scope>NUCLEOTIDE SEQUENCE [LARGE SCALE GENOMIC DNA]</scope>
    <source>
        <strain evidence="3">cv. Tatra</strain>
        <tissue evidence="2">Young leaves</tissue>
    </source>
</reference>
<protein>
    <recommendedName>
        <fullName evidence="4">Thionin-like protein</fullName>
    </recommendedName>
</protein>
<comment type="caution">
    <text evidence="2">The sequence shown here is derived from an EMBL/GenBank/DDBJ whole genome shotgun (WGS) entry which is preliminary data.</text>
</comment>
<dbReference type="AlphaFoldDB" id="A0A2K3MBC2"/>
<evidence type="ECO:0000313" key="2">
    <source>
        <dbReference type="EMBL" id="PNX88085.1"/>
    </source>
</evidence>
<dbReference type="OrthoDB" id="1933690at2759"/>
<evidence type="ECO:0008006" key="4">
    <source>
        <dbReference type="Google" id="ProtNLM"/>
    </source>
</evidence>
<reference evidence="2 3" key="2">
    <citation type="journal article" date="2017" name="Front. Plant Sci.">
        <title>Gene Classification and Mining of Molecular Markers Useful in Red Clover (Trifolium pratense) Breeding.</title>
        <authorList>
            <person name="Istvanek J."/>
            <person name="Dluhosova J."/>
            <person name="Dluhos P."/>
            <person name="Patkova L."/>
            <person name="Nedelnik J."/>
            <person name="Repkova J."/>
        </authorList>
    </citation>
    <scope>NUCLEOTIDE SEQUENCE [LARGE SCALE GENOMIC DNA]</scope>
    <source>
        <strain evidence="3">cv. Tatra</strain>
        <tissue evidence="2">Young leaves</tissue>
    </source>
</reference>
<proteinExistence type="predicted"/>
<dbReference type="EMBL" id="ASHM01055539">
    <property type="protein sequence ID" value="PNX88085.1"/>
    <property type="molecule type" value="Genomic_DNA"/>
</dbReference>
<dbReference type="Gramene" id="Tp57577_TGAC_v2_mRNA20421">
    <property type="protein sequence ID" value="Tp57577_TGAC_v2_mRNA20421"/>
    <property type="gene ID" value="Tp57577_TGAC_v2_gene19740"/>
</dbReference>
<feature type="chain" id="PRO_5014401119" description="Thionin-like protein" evidence="1">
    <location>
        <begin position="21"/>
        <end position="66"/>
    </location>
</feature>
<sequence length="66" mass="7419">MKKTVVMVMLLFLIFSQMDTVVPDASDCLDGCQTGCVQRDSRLQARCERKCQIRCGPDSMVEKGMD</sequence>
<dbReference type="Gramene" id="Tp57577_TGAC_v2_mRNA20435">
    <property type="protein sequence ID" value="Tp57577_TGAC_v2_mRNA20435"/>
    <property type="gene ID" value="Tp57577_TGAC_v2_gene19754"/>
</dbReference>
<evidence type="ECO:0000313" key="3">
    <source>
        <dbReference type="Proteomes" id="UP000236291"/>
    </source>
</evidence>
<evidence type="ECO:0000256" key="1">
    <source>
        <dbReference type="SAM" id="SignalP"/>
    </source>
</evidence>
<gene>
    <name evidence="2" type="ORF">L195_g044185</name>
</gene>
<dbReference type="PANTHER" id="PTHR37183">
    <property type="entry name" value="PLANT THIONIN FAMILY PROTEIN"/>
    <property type="match status" value="1"/>
</dbReference>
<dbReference type="PANTHER" id="PTHR37183:SF1">
    <property type="entry name" value="PLANT THIONIN FAMILY PROTEIN"/>
    <property type="match status" value="1"/>
</dbReference>
<accession>A0A2K3MBC2</accession>
<feature type="signal peptide" evidence="1">
    <location>
        <begin position="1"/>
        <end position="20"/>
    </location>
</feature>